<evidence type="ECO:0000313" key="5">
    <source>
        <dbReference type="Proteomes" id="UP001262410"/>
    </source>
</evidence>
<dbReference type="InterPro" id="IPR011051">
    <property type="entry name" value="RmlC_Cupin_sf"/>
</dbReference>
<dbReference type="SUPFAM" id="SSF51182">
    <property type="entry name" value="RmlC-like cupins"/>
    <property type="match status" value="1"/>
</dbReference>
<dbReference type="Proteomes" id="UP001262410">
    <property type="component" value="Unassembled WGS sequence"/>
</dbReference>
<dbReference type="InterPro" id="IPR010982">
    <property type="entry name" value="Lambda_DNA-bd_dom_sf"/>
</dbReference>
<dbReference type="CDD" id="cd02209">
    <property type="entry name" value="cupin_XRE_C"/>
    <property type="match status" value="1"/>
</dbReference>
<accession>A0ABU1JL29</accession>
<dbReference type="InterPro" id="IPR050807">
    <property type="entry name" value="TransReg_Diox_bact_type"/>
</dbReference>
<dbReference type="PANTHER" id="PTHR46797">
    <property type="entry name" value="HTH-TYPE TRANSCRIPTIONAL REGULATOR"/>
    <property type="match status" value="1"/>
</dbReference>
<dbReference type="Pfam" id="PF07883">
    <property type="entry name" value="Cupin_2"/>
    <property type="match status" value="1"/>
</dbReference>
<reference evidence="4 5" key="1">
    <citation type="submission" date="2023-07" db="EMBL/GenBank/DDBJ databases">
        <title>Sorghum-associated microbial communities from plants grown in Nebraska, USA.</title>
        <authorList>
            <person name="Schachtman D."/>
        </authorList>
    </citation>
    <scope>NUCLEOTIDE SEQUENCE [LARGE SCALE GENOMIC DNA]</scope>
    <source>
        <strain evidence="4 5">584</strain>
    </source>
</reference>
<dbReference type="PROSITE" id="PS50943">
    <property type="entry name" value="HTH_CROC1"/>
    <property type="match status" value="1"/>
</dbReference>
<evidence type="ECO:0000256" key="1">
    <source>
        <dbReference type="ARBA" id="ARBA00023125"/>
    </source>
</evidence>
<dbReference type="EMBL" id="JAVDPW010000003">
    <property type="protein sequence ID" value="MDR6289326.1"/>
    <property type="molecule type" value="Genomic_DNA"/>
</dbReference>
<organism evidence="4 5">
    <name type="scientific">Inquilinus ginsengisoli</name>
    <dbReference type="NCBI Taxonomy" id="363840"/>
    <lineage>
        <taxon>Bacteria</taxon>
        <taxon>Pseudomonadati</taxon>
        <taxon>Pseudomonadota</taxon>
        <taxon>Alphaproteobacteria</taxon>
        <taxon>Rhodospirillales</taxon>
        <taxon>Rhodospirillaceae</taxon>
        <taxon>Inquilinus</taxon>
    </lineage>
</organism>
<name>A0ABU1JL29_9PROT</name>
<evidence type="ECO:0000256" key="2">
    <source>
        <dbReference type="SAM" id="MobiDB-lite"/>
    </source>
</evidence>
<dbReference type="PANTHER" id="PTHR46797:SF20">
    <property type="entry name" value="BLR4304 PROTEIN"/>
    <property type="match status" value="1"/>
</dbReference>
<dbReference type="RefSeq" id="WP_309793564.1">
    <property type="nucleotide sequence ID" value="NZ_JAVDPW010000003.1"/>
</dbReference>
<evidence type="ECO:0000313" key="4">
    <source>
        <dbReference type="EMBL" id="MDR6289326.1"/>
    </source>
</evidence>
<feature type="region of interest" description="Disordered" evidence="2">
    <location>
        <begin position="1"/>
        <end position="21"/>
    </location>
</feature>
<protein>
    <submittedName>
        <fullName evidence="4">Transcriptional regulator with XRE-family HTH domain</fullName>
    </submittedName>
</protein>
<dbReference type="CDD" id="cd00093">
    <property type="entry name" value="HTH_XRE"/>
    <property type="match status" value="1"/>
</dbReference>
<dbReference type="SMART" id="SM00530">
    <property type="entry name" value="HTH_XRE"/>
    <property type="match status" value="1"/>
</dbReference>
<feature type="domain" description="HTH cro/C1-type" evidence="3">
    <location>
        <begin position="30"/>
        <end position="84"/>
    </location>
</feature>
<dbReference type="Gene3D" id="1.10.260.40">
    <property type="entry name" value="lambda repressor-like DNA-binding domains"/>
    <property type="match status" value="1"/>
</dbReference>
<proteinExistence type="predicted"/>
<keyword evidence="1" id="KW-0238">DNA-binding</keyword>
<sequence length="206" mass="22277">MPLLNIQRAGDADRAGPGGAAPAIALGETVKRLRLARGWTLEEAAGRTDLSRSALSKIERNEMSPTFQAMQKLARGFAIELVELFGEASSPLRGRRIVARAGEGVSTDTPNYGLRLFTSELKNAAFLAVEVTVRARSLDAFEDWERHDSDDFLYVLAGGITLFTEHYGPVDLGPGDAVYFDARMGHATIATGESEARALWVTAPAR</sequence>
<dbReference type="InterPro" id="IPR014710">
    <property type="entry name" value="RmlC-like_jellyroll"/>
</dbReference>
<dbReference type="InterPro" id="IPR001387">
    <property type="entry name" value="Cro/C1-type_HTH"/>
</dbReference>
<dbReference type="Pfam" id="PF01381">
    <property type="entry name" value="HTH_3"/>
    <property type="match status" value="1"/>
</dbReference>
<dbReference type="InterPro" id="IPR013096">
    <property type="entry name" value="Cupin_2"/>
</dbReference>
<evidence type="ECO:0000259" key="3">
    <source>
        <dbReference type="PROSITE" id="PS50943"/>
    </source>
</evidence>
<dbReference type="SUPFAM" id="SSF47413">
    <property type="entry name" value="lambda repressor-like DNA-binding domains"/>
    <property type="match status" value="1"/>
</dbReference>
<gene>
    <name evidence="4" type="ORF">E9232_001841</name>
</gene>
<comment type="caution">
    <text evidence="4">The sequence shown here is derived from an EMBL/GenBank/DDBJ whole genome shotgun (WGS) entry which is preliminary data.</text>
</comment>
<dbReference type="Gene3D" id="2.60.120.10">
    <property type="entry name" value="Jelly Rolls"/>
    <property type="match status" value="1"/>
</dbReference>
<keyword evidence="5" id="KW-1185">Reference proteome</keyword>